<dbReference type="GO" id="GO:0005886">
    <property type="term" value="C:plasma membrane"/>
    <property type="evidence" value="ECO:0007669"/>
    <property type="project" value="TreeGrafter"/>
</dbReference>
<evidence type="ECO:0000256" key="1">
    <source>
        <dbReference type="ARBA" id="ARBA00004141"/>
    </source>
</evidence>
<protein>
    <submittedName>
        <fullName evidence="7">Membrane protein implicated in regulation of membrane protease activity</fullName>
    </submittedName>
</protein>
<dbReference type="GO" id="GO:0006508">
    <property type="term" value="P:proteolysis"/>
    <property type="evidence" value="ECO:0007669"/>
    <property type="project" value="UniProtKB-KW"/>
</dbReference>
<dbReference type="EMBL" id="LT629791">
    <property type="protein sequence ID" value="SDU67316.1"/>
    <property type="molecule type" value="Genomic_DNA"/>
</dbReference>
<evidence type="ECO:0000256" key="3">
    <source>
        <dbReference type="ARBA" id="ARBA00022989"/>
    </source>
</evidence>
<keyword evidence="4 5" id="KW-0472">Membrane</keyword>
<dbReference type="Gene3D" id="2.40.50.140">
    <property type="entry name" value="Nucleic acid-binding proteins"/>
    <property type="match status" value="1"/>
</dbReference>
<dbReference type="PANTHER" id="PTHR33507">
    <property type="entry name" value="INNER MEMBRANE PROTEIN YBBJ"/>
    <property type="match status" value="1"/>
</dbReference>
<feature type="transmembrane region" description="Helical" evidence="5">
    <location>
        <begin position="56"/>
        <end position="74"/>
    </location>
</feature>
<dbReference type="GO" id="GO:0008233">
    <property type="term" value="F:peptidase activity"/>
    <property type="evidence" value="ECO:0007669"/>
    <property type="project" value="UniProtKB-KW"/>
</dbReference>
<proteinExistence type="predicted"/>
<evidence type="ECO:0000256" key="5">
    <source>
        <dbReference type="SAM" id="Phobius"/>
    </source>
</evidence>
<reference evidence="8" key="1">
    <citation type="submission" date="2016-10" db="EMBL/GenBank/DDBJ databases">
        <authorList>
            <person name="Varghese N."/>
            <person name="Submissions S."/>
        </authorList>
    </citation>
    <scope>NUCLEOTIDE SEQUENCE [LARGE SCALE GENOMIC DNA]</scope>
    <source>
        <strain evidence="8">DSM 45079</strain>
    </source>
</reference>
<sequence>MQDFLDWLGDHDWVAWLGLAFLLGIVETTTVDLIFLMLAGGALAGALAAAVGIDALWLQLLIASAVSVALLGFVRPVAKRHLRTSSNTRTGAAALVGRKGVVVETVDSERGLIKLAGEVWTARSYDGTSVIEAGRDVDVIEIQGATALVFEADSR</sequence>
<dbReference type="SUPFAM" id="SSF141322">
    <property type="entry name" value="NfeD domain-like"/>
    <property type="match status" value="1"/>
</dbReference>
<evidence type="ECO:0000256" key="2">
    <source>
        <dbReference type="ARBA" id="ARBA00022692"/>
    </source>
</evidence>
<dbReference type="InterPro" id="IPR002810">
    <property type="entry name" value="NfeD-like_C"/>
</dbReference>
<keyword evidence="8" id="KW-1185">Reference proteome</keyword>
<keyword evidence="2 5" id="KW-0812">Transmembrane</keyword>
<evidence type="ECO:0000313" key="7">
    <source>
        <dbReference type="EMBL" id="SDU67316.1"/>
    </source>
</evidence>
<dbReference type="OrthoDB" id="9792945at2"/>
<evidence type="ECO:0000259" key="6">
    <source>
        <dbReference type="Pfam" id="PF01957"/>
    </source>
</evidence>
<feature type="transmembrane region" description="Helical" evidence="5">
    <location>
        <begin position="13"/>
        <end position="28"/>
    </location>
</feature>
<keyword evidence="3 5" id="KW-1133">Transmembrane helix</keyword>
<dbReference type="Proteomes" id="UP000182977">
    <property type="component" value="Chromosome I"/>
</dbReference>
<dbReference type="InterPro" id="IPR012340">
    <property type="entry name" value="NA-bd_OB-fold"/>
</dbReference>
<dbReference type="PANTHER" id="PTHR33507:SF3">
    <property type="entry name" value="INNER MEMBRANE PROTEIN YBBJ"/>
    <property type="match status" value="1"/>
</dbReference>
<organism evidence="7 8">
    <name type="scientific">Jiangella alkaliphila</name>
    <dbReference type="NCBI Taxonomy" id="419479"/>
    <lineage>
        <taxon>Bacteria</taxon>
        <taxon>Bacillati</taxon>
        <taxon>Actinomycetota</taxon>
        <taxon>Actinomycetes</taxon>
        <taxon>Jiangellales</taxon>
        <taxon>Jiangellaceae</taxon>
        <taxon>Jiangella</taxon>
    </lineage>
</organism>
<comment type="subcellular location">
    <subcellularLocation>
        <location evidence="1">Membrane</location>
        <topology evidence="1">Multi-pass membrane protein</topology>
    </subcellularLocation>
</comment>
<gene>
    <name evidence="7" type="ORF">SAMN04488563_3762</name>
</gene>
<keyword evidence="7" id="KW-0645">Protease</keyword>
<evidence type="ECO:0000256" key="4">
    <source>
        <dbReference type="ARBA" id="ARBA00023136"/>
    </source>
</evidence>
<evidence type="ECO:0000313" key="8">
    <source>
        <dbReference type="Proteomes" id="UP000182977"/>
    </source>
</evidence>
<dbReference type="InterPro" id="IPR052165">
    <property type="entry name" value="Membrane_assoc_protease"/>
</dbReference>
<dbReference type="STRING" id="419479.SAMN04488563_3762"/>
<keyword evidence="7" id="KW-0378">Hydrolase</keyword>
<dbReference type="Pfam" id="PF01957">
    <property type="entry name" value="NfeD"/>
    <property type="match status" value="1"/>
</dbReference>
<dbReference type="AlphaFoldDB" id="A0A1H2KG16"/>
<accession>A0A1H2KG16</accession>
<dbReference type="RefSeq" id="WP_046772347.1">
    <property type="nucleotide sequence ID" value="NZ_LBMC01000060.1"/>
</dbReference>
<feature type="domain" description="NfeD-like C-terminal" evidence="6">
    <location>
        <begin position="93"/>
        <end position="149"/>
    </location>
</feature>
<name>A0A1H2KG16_9ACTN</name>